<protein>
    <submittedName>
        <fullName evidence="1">Uncharacterized protein</fullName>
    </submittedName>
</protein>
<evidence type="ECO:0000313" key="1">
    <source>
        <dbReference type="EMBL" id="PSK88132.1"/>
    </source>
</evidence>
<comment type="caution">
    <text evidence="1">The sequence shown here is derived from an EMBL/GenBank/DDBJ whole genome shotgun (WGS) entry which is preliminary data.</text>
</comment>
<proteinExistence type="predicted"/>
<evidence type="ECO:0000313" key="2">
    <source>
        <dbReference type="Proteomes" id="UP000240572"/>
    </source>
</evidence>
<accession>A0A2P8CT53</accession>
<reference evidence="1 2" key="1">
    <citation type="submission" date="2018-03" db="EMBL/GenBank/DDBJ databases">
        <title>Genomic Encyclopedia of Type Strains, Phase III (KMG-III): the genomes of soil and plant-associated and newly described type strains.</title>
        <authorList>
            <person name="Whitman W."/>
        </authorList>
    </citation>
    <scope>NUCLEOTIDE SEQUENCE [LARGE SCALE GENOMIC DNA]</scope>
    <source>
        <strain evidence="1 2">CGMCC 1.12700</strain>
    </source>
</reference>
<organism evidence="1 2">
    <name type="scientific">Taibaiella chishuiensis</name>
    <dbReference type="NCBI Taxonomy" id="1434707"/>
    <lineage>
        <taxon>Bacteria</taxon>
        <taxon>Pseudomonadati</taxon>
        <taxon>Bacteroidota</taxon>
        <taxon>Chitinophagia</taxon>
        <taxon>Chitinophagales</taxon>
        <taxon>Chitinophagaceae</taxon>
        <taxon>Taibaiella</taxon>
    </lineage>
</organism>
<dbReference type="EMBL" id="PYGD01000015">
    <property type="protein sequence ID" value="PSK88132.1"/>
    <property type="molecule type" value="Genomic_DNA"/>
</dbReference>
<dbReference type="AlphaFoldDB" id="A0A2P8CT53"/>
<dbReference type="Proteomes" id="UP000240572">
    <property type="component" value="Unassembled WGS sequence"/>
</dbReference>
<gene>
    <name evidence="1" type="ORF">B0I18_11526</name>
</gene>
<sequence>MVLSAPGLLHVGSLYRYLRSNFIRGRFIANIDPGTISPSGSSGYIQPG</sequence>
<name>A0A2P8CT53_9BACT</name>
<keyword evidence="2" id="KW-1185">Reference proteome</keyword>